<dbReference type="AlphaFoldDB" id="A0A6A6UFL9"/>
<dbReference type="EMBL" id="MU004233">
    <property type="protein sequence ID" value="KAF2671075.1"/>
    <property type="molecule type" value="Genomic_DNA"/>
</dbReference>
<name>A0A6A6UFL9_9PEZI</name>
<protein>
    <submittedName>
        <fullName evidence="1">Uncharacterized protein</fullName>
    </submittedName>
</protein>
<reference evidence="1" key="1">
    <citation type="journal article" date="2020" name="Stud. Mycol.">
        <title>101 Dothideomycetes genomes: a test case for predicting lifestyles and emergence of pathogens.</title>
        <authorList>
            <person name="Haridas S."/>
            <person name="Albert R."/>
            <person name="Binder M."/>
            <person name="Bloem J."/>
            <person name="Labutti K."/>
            <person name="Salamov A."/>
            <person name="Andreopoulos B."/>
            <person name="Baker S."/>
            <person name="Barry K."/>
            <person name="Bills G."/>
            <person name="Bluhm B."/>
            <person name="Cannon C."/>
            <person name="Castanera R."/>
            <person name="Culley D."/>
            <person name="Daum C."/>
            <person name="Ezra D."/>
            <person name="Gonzalez J."/>
            <person name="Henrissat B."/>
            <person name="Kuo A."/>
            <person name="Liang C."/>
            <person name="Lipzen A."/>
            <person name="Lutzoni F."/>
            <person name="Magnuson J."/>
            <person name="Mondo S."/>
            <person name="Nolan M."/>
            <person name="Ohm R."/>
            <person name="Pangilinan J."/>
            <person name="Park H.-J."/>
            <person name="Ramirez L."/>
            <person name="Alfaro M."/>
            <person name="Sun H."/>
            <person name="Tritt A."/>
            <person name="Yoshinaga Y."/>
            <person name="Zwiers L.-H."/>
            <person name="Turgeon B."/>
            <person name="Goodwin S."/>
            <person name="Spatafora J."/>
            <person name="Crous P."/>
            <person name="Grigoriev I."/>
        </authorList>
    </citation>
    <scope>NUCLEOTIDE SEQUENCE</scope>
    <source>
        <strain evidence="1">CBS 115976</strain>
    </source>
</reference>
<gene>
    <name evidence="1" type="ORF">BT63DRAFT_208045</name>
</gene>
<sequence>MFNKSTKPSGLSRLKTHIIFLIGVYHTTNALAQRTRTVRRLFATKRTKRQRTRRRLHGGRAPKRVIWLSASPPPAIRAGQTTAVVWMWKPGYEVPREQEGFVARVFSRGVSPAGEIGVAMKGGEKVGAKGRTNGWMRRVMRRKKDVVVDIKEKTDGLMDAMSKLTMTTSETRRESIRQQKFRRRVHFWSI</sequence>
<evidence type="ECO:0000313" key="1">
    <source>
        <dbReference type="EMBL" id="KAF2671075.1"/>
    </source>
</evidence>
<proteinExistence type="predicted"/>
<evidence type="ECO:0000313" key="2">
    <source>
        <dbReference type="Proteomes" id="UP000799302"/>
    </source>
</evidence>
<keyword evidence="2" id="KW-1185">Reference proteome</keyword>
<organism evidence="1 2">
    <name type="scientific">Microthyrium microscopicum</name>
    <dbReference type="NCBI Taxonomy" id="703497"/>
    <lineage>
        <taxon>Eukaryota</taxon>
        <taxon>Fungi</taxon>
        <taxon>Dikarya</taxon>
        <taxon>Ascomycota</taxon>
        <taxon>Pezizomycotina</taxon>
        <taxon>Dothideomycetes</taxon>
        <taxon>Dothideomycetes incertae sedis</taxon>
        <taxon>Microthyriales</taxon>
        <taxon>Microthyriaceae</taxon>
        <taxon>Microthyrium</taxon>
    </lineage>
</organism>
<dbReference type="Proteomes" id="UP000799302">
    <property type="component" value="Unassembled WGS sequence"/>
</dbReference>
<accession>A0A6A6UFL9</accession>